<gene>
    <name evidence="1" type="ORF">TCIL3000_0_56850</name>
</gene>
<reference evidence="2" key="1">
    <citation type="submission" date="2011-07" db="EMBL/GenBank/DDBJ databases">
        <title>Divergent evolution of antigenic variation in African trypanosomes.</title>
        <authorList>
            <person name="Jackson A.P."/>
            <person name="Berry A."/>
            <person name="Allison H.C."/>
            <person name="Burton P."/>
            <person name="Anderson J."/>
            <person name="Aslett M."/>
            <person name="Brown R."/>
            <person name="Corton N."/>
            <person name="Harris D."/>
            <person name="Hauser H."/>
            <person name="Gamble J."/>
            <person name="Gilderthorp R."/>
            <person name="McQuillan J."/>
            <person name="Quail M.A."/>
            <person name="Sanders M."/>
            <person name="Van Tonder A."/>
            <person name="Ginger M.L."/>
            <person name="Donelson J.E."/>
            <person name="Field M.C."/>
            <person name="Barry J.D."/>
            <person name="Berriman M."/>
            <person name="Hertz-Fowler C."/>
        </authorList>
    </citation>
    <scope>NUCLEOTIDE SEQUENCE [LARGE SCALE GENOMIC DNA]</scope>
    <source>
        <strain evidence="2">IL3000</strain>
    </source>
</reference>
<keyword evidence="2" id="KW-1185">Reference proteome</keyword>
<organism evidence="1 2">
    <name type="scientific">Trypanosoma congolense (strain IL3000)</name>
    <dbReference type="NCBI Taxonomy" id="1068625"/>
    <lineage>
        <taxon>Eukaryota</taxon>
        <taxon>Discoba</taxon>
        <taxon>Euglenozoa</taxon>
        <taxon>Kinetoplastea</taxon>
        <taxon>Metakinetoplastina</taxon>
        <taxon>Trypanosomatida</taxon>
        <taxon>Trypanosomatidae</taxon>
        <taxon>Trypanosoma</taxon>
        <taxon>Nannomonas</taxon>
    </lineage>
</organism>
<protein>
    <submittedName>
        <fullName evidence="1">Uncharacterized protein</fullName>
    </submittedName>
</protein>
<accession>F9WCX7</accession>
<reference evidence="1 2" key="2">
    <citation type="journal article" date="2012" name="Proc. Natl. Acad. Sci. U.S.A.">
        <title>Antigenic diversity is generated by distinct evolutionary mechanisms in African trypanosome species.</title>
        <authorList>
            <person name="Jackson A.P."/>
            <person name="Berry A."/>
            <person name="Aslett M."/>
            <person name="Allison H.C."/>
            <person name="Burton P."/>
            <person name="Vavrova-Anderson J."/>
            <person name="Brown R."/>
            <person name="Browne H."/>
            <person name="Corton N."/>
            <person name="Hauser H."/>
            <person name="Gamble J."/>
            <person name="Gilderthorp R."/>
            <person name="Marcello L."/>
            <person name="McQuillan J."/>
            <person name="Otto T.D."/>
            <person name="Quail M.A."/>
            <person name="Sanders M.J."/>
            <person name="van Tonder A."/>
            <person name="Ginger M.L."/>
            <person name="Field M.C."/>
            <person name="Barry J.D."/>
            <person name="Hertz-Fowler C."/>
            <person name="Berriman M."/>
        </authorList>
    </citation>
    <scope>NUCLEOTIDE SEQUENCE [LARGE SCALE GENOMIC DNA]</scope>
    <source>
        <strain evidence="1 2">IL3000</strain>
    </source>
</reference>
<proteinExistence type="predicted"/>
<evidence type="ECO:0000313" key="2">
    <source>
        <dbReference type="Proteomes" id="UP000000702"/>
    </source>
</evidence>
<name>F9WCX7_TRYCI</name>
<comment type="caution">
    <text evidence="1">The sequence shown here is derived from an EMBL/GenBank/DDBJ whole genome shotgun (WGS) entry which is preliminary data.</text>
</comment>
<dbReference type="EMBL" id="CAEQ01001784">
    <property type="protein sequence ID" value="CCD15125.1"/>
    <property type="molecule type" value="Genomic_DNA"/>
</dbReference>
<dbReference type="AlphaFoldDB" id="F9WCX7"/>
<evidence type="ECO:0000313" key="1">
    <source>
        <dbReference type="EMBL" id="CCD15125.1"/>
    </source>
</evidence>
<dbReference type="Proteomes" id="UP000000702">
    <property type="component" value="Unassembled WGS sequence"/>
</dbReference>
<sequence length="118" mass="13119">MLLAITAQETRQHHVQRVTSMRATCLLTIAGDIPLRTCTATATVACADVPGFMSHAVSPQVRYKLSIFLLVNSDHSILSAYHTSTTYSSTHESMRAHTMCVQKLWERHLIHNNTPTVS</sequence>